<proteinExistence type="predicted"/>
<reference evidence="3" key="1">
    <citation type="submission" date="2022-11" db="UniProtKB">
        <authorList>
            <consortium name="WormBaseParasite"/>
        </authorList>
    </citation>
    <scope>IDENTIFICATION</scope>
</reference>
<protein>
    <submittedName>
        <fullName evidence="3">Uncharacterized protein</fullName>
    </submittedName>
</protein>
<evidence type="ECO:0000313" key="3">
    <source>
        <dbReference type="WBParaSite" id="PEQ_0000164201-mRNA-1"/>
    </source>
</evidence>
<dbReference type="WBParaSite" id="PEQ_0000164201-mRNA-1">
    <property type="protein sequence ID" value="PEQ_0000164201-mRNA-1"/>
    <property type="gene ID" value="PEQ_0000164201"/>
</dbReference>
<sequence>MNETDEELKERKQELDEGYQKLSEDKGSQVGTLSLYFYP</sequence>
<feature type="compositionally biased region" description="Basic and acidic residues" evidence="1">
    <location>
        <begin position="8"/>
        <end position="26"/>
    </location>
</feature>
<feature type="region of interest" description="Disordered" evidence="1">
    <location>
        <begin position="1"/>
        <end position="26"/>
    </location>
</feature>
<keyword evidence="2" id="KW-1185">Reference proteome</keyword>
<name>A0A914RIP3_PAREQ</name>
<dbReference type="Proteomes" id="UP000887564">
    <property type="component" value="Unplaced"/>
</dbReference>
<organism evidence="2 3">
    <name type="scientific">Parascaris equorum</name>
    <name type="common">Equine roundworm</name>
    <dbReference type="NCBI Taxonomy" id="6256"/>
    <lineage>
        <taxon>Eukaryota</taxon>
        <taxon>Metazoa</taxon>
        <taxon>Ecdysozoa</taxon>
        <taxon>Nematoda</taxon>
        <taxon>Chromadorea</taxon>
        <taxon>Rhabditida</taxon>
        <taxon>Spirurina</taxon>
        <taxon>Ascaridomorpha</taxon>
        <taxon>Ascaridoidea</taxon>
        <taxon>Ascarididae</taxon>
        <taxon>Parascaris</taxon>
    </lineage>
</organism>
<evidence type="ECO:0000256" key="1">
    <source>
        <dbReference type="SAM" id="MobiDB-lite"/>
    </source>
</evidence>
<evidence type="ECO:0000313" key="2">
    <source>
        <dbReference type="Proteomes" id="UP000887564"/>
    </source>
</evidence>
<dbReference type="AlphaFoldDB" id="A0A914RIP3"/>
<accession>A0A914RIP3</accession>